<dbReference type="Proteomes" id="UP001515500">
    <property type="component" value="Chromosome 20"/>
</dbReference>
<comment type="similarity">
    <text evidence="1">Belongs to the OBAP family.</text>
</comment>
<evidence type="ECO:0000313" key="3">
    <source>
        <dbReference type="Proteomes" id="UP001515500"/>
    </source>
</evidence>
<name>A0AB40AKU7_DIOCR</name>
<evidence type="ECO:0000256" key="2">
    <source>
        <dbReference type="SAM" id="MobiDB-lite"/>
    </source>
</evidence>
<dbReference type="AlphaFoldDB" id="A0AB40AKU7"/>
<evidence type="ECO:0000313" key="4">
    <source>
        <dbReference type="RefSeq" id="XP_039115541.1"/>
    </source>
</evidence>
<evidence type="ECO:0000256" key="1">
    <source>
        <dbReference type="ARBA" id="ARBA00009740"/>
    </source>
</evidence>
<feature type="region of interest" description="Disordered" evidence="2">
    <location>
        <begin position="1"/>
        <end position="32"/>
    </location>
</feature>
<dbReference type="PANTHER" id="PTHR31360">
    <property type="match status" value="1"/>
</dbReference>
<keyword evidence="3" id="KW-1185">Reference proteome</keyword>
<organism evidence="3 4">
    <name type="scientific">Dioscorea cayennensis subsp. rotundata</name>
    <name type="common">White Guinea yam</name>
    <name type="synonym">Dioscorea rotundata</name>
    <dbReference type="NCBI Taxonomy" id="55577"/>
    <lineage>
        <taxon>Eukaryota</taxon>
        <taxon>Viridiplantae</taxon>
        <taxon>Streptophyta</taxon>
        <taxon>Embryophyta</taxon>
        <taxon>Tracheophyta</taxon>
        <taxon>Spermatophyta</taxon>
        <taxon>Magnoliopsida</taxon>
        <taxon>Liliopsida</taxon>
        <taxon>Dioscoreales</taxon>
        <taxon>Dioscoreaceae</taxon>
        <taxon>Dioscorea</taxon>
    </lineage>
</organism>
<dbReference type="RefSeq" id="XP_039115541.1">
    <property type="nucleotide sequence ID" value="XM_039259607.1"/>
</dbReference>
<dbReference type="InterPro" id="IPR010686">
    <property type="entry name" value="OBAP-like"/>
</dbReference>
<gene>
    <name evidence="4" type="primary">LOC120251066</name>
</gene>
<dbReference type="GeneID" id="120251066"/>
<sequence length="259" mass="29376">MASSDKEPGSTPLGGGGEGEGPTPPGQLTTMGSKLLDKGAKMLQSMKPVKQVQQHACSFALYAHDHTRQIETHLYISRLNQDFLQCPIYDSDDPLARLIGVEYIVAENIFETLPPEEQKLWHSHAYEIKSGLWVHPRVAEMIVKPELKWLAKTYGKFWCTWQVDRGDRVPLGTPALMMSPQGINAGQVRPDLLKSRDDKYKMYSSEELKESRLEIEEPEWLNPNADYWKQHGKGFALDVLEMDMKCMRVNLLPPVPESL</sequence>
<dbReference type="PANTHER" id="PTHR31360:SF1">
    <property type="entry name" value="OIL BODY-ASSOCIATED PROTEIN 2A"/>
    <property type="match status" value="1"/>
</dbReference>
<accession>A0AB40AKU7</accession>
<protein>
    <submittedName>
        <fullName evidence="4">Oil body-associated protein 2B-like</fullName>
    </submittedName>
</protein>
<dbReference type="Pfam" id="PF06884">
    <property type="entry name" value="DUF1264"/>
    <property type="match status" value="1"/>
</dbReference>
<proteinExistence type="inferred from homology"/>
<reference evidence="4" key="1">
    <citation type="submission" date="2025-08" db="UniProtKB">
        <authorList>
            <consortium name="RefSeq"/>
        </authorList>
    </citation>
    <scope>IDENTIFICATION</scope>
</reference>